<dbReference type="Gene3D" id="1.10.150.240">
    <property type="entry name" value="Putative phosphatase, domain 2"/>
    <property type="match status" value="1"/>
</dbReference>
<dbReference type="PANTHER" id="PTHR43434:SF1">
    <property type="entry name" value="PHOSPHOGLYCOLATE PHOSPHATASE"/>
    <property type="match status" value="1"/>
</dbReference>
<dbReference type="GO" id="GO:0005829">
    <property type="term" value="C:cytosol"/>
    <property type="evidence" value="ECO:0007669"/>
    <property type="project" value="TreeGrafter"/>
</dbReference>
<name>A0A916WAH7_9HYPH</name>
<dbReference type="RefSeq" id="WP_188722969.1">
    <property type="nucleotide sequence ID" value="NZ_BMIF01000028.1"/>
</dbReference>
<sequence length="226" mass="24081">MSGFKAILFDCDGVVLDSEGMGCGSLGMAVTEAGRPMSLHEARDTFSGNSANDTRSWMAAEGFDADSLFKRADEILFEMFERDVPLMPGIEHVLRDFSLKKAICSNSSIKRLDLSVARTSVAPFFAGYIYSAEHVAEAKPAPDIALHACAALGVLPGEAIFIDDNVAGIACARAAGCLAVGFIGHSDDRENHDRTLLAAGADHVVYGMGELHALLRTLTSDKREVA</sequence>
<dbReference type="GO" id="GO:0006281">
    <property type="term" value="P:DNA repair"/>
    <property type="evidence" value="ECO:0007669"/>
    <property type="project" value="TreeGrafter"/>
</dbReference>
<dbReference type="AlphaFoldDB" id="A0A916WAH7"/>
<dbReference type="NCBIfam" id="TIGR01509">
    <property type="entry name" value="HAD-SF-IA-v3"/>
    <property type="match status" value="1"/>
</dbReference>
<evidence type="ECO:0000256" key="1">
    <source>
        <dbReference type="ARBA" id="ARBA00000830"/>
    </source>
</evidence>
<gene>
    <name evidence="5" type="ORF">GCM10011385_41080</name>
</gene>
<dbReference type="Pfam" id="PF00702">
    <property type="entry name" value="Hydrolase"/>
    <property type="match status" value="1"/>
</dbReference>
<evidence type="ECO:0000256" key="4">
    <source>
        <dbReference type="ARBA" id="ARBA00013078"/>
    </source>
</evidence>
<dbReference type="InterPro" id="IPR023214">
    <property type="entry name" value="HAD_sf"/>
</dbReference>
<proteinExistence type="inferred from homology"/>
<accession>A0A916WAH7</accession>
<dbReference type="PRINTS" id="PR00413">
    <property type="entry name" value="HADHALOGNASE"/>
</dbReference>
<dbReference type="EC" id="3.1.3.18" evidence="4"/>
<evidence type="ECO:0000256" key="2">
    <source>
        <dbReference type="ARBA" id="ARBA00004818"/>
    </source>
</evidence>
<dbReference type="PANTHER" id="PTHR43434">
    <property type="entry name" value="PHOSPHOGLYCOLATE PHOSPHATASE"/>
    <property type="match status" value="1"/>
</dbReference>
<dbReference type="Gene3D" id="3.40.50.1000">
    <property type="entry name" value="HAD superfamily/HAD-like"/>
    <property type="match status" value="1"/>
</dbReference>
<reference evidence="5" key="2">
    <citation type="submission" date="2020-09" db="EMBL/GenBank/DDBJ databases">
        <authorList>
            <person name="Sun Q."/>
            <person name="Zhou Y."/>
        </authorList>
    </citation>
    <scope>NUCLEOTIDE SEQUENCE</scope>
    <source>
        <strain evidence="5">CGMCC 1.15320</strain>
    </source>
</reference>
<dbReference type="InterPro" id="IPR036412">
    <property type="entry name" value="HAD-like_sf"/>
</dbReference>
<dbReference type="Proteomes" id="UP000636264">
    <property type="component" value="Unassembled WGS sequence"/>
</dbReference>
<comment type="pathway">
    <text evidence="2">Organic acid metabolism; glycolate biosynthesis; glycolate from 2-phosphoglycolate: step 1/1.</text>
</comment>
<dbReference type="GO" id="GO:0008967">
    <property type="term" value="F:phosphoglycolate phosphatase activity"/>
    <property type="evidence" value="ECO:0007669"/>
    <property type="project" value="UniProtKB-EC"/>
</dbReference>
<comment type="catalytic activity">
    <reaction evidence="1">
        <text>2-phosphoglycolate + H2O = glycolate + phosphate</text>
        <dbReference type="Rhea" id="RHEA:14369"/>
        <dbReference type="ChEBI" id="CHEBI:15377"/>
        <dbReference type="ChEBI" id="CHEBI:29805"/>
        <dbReference type="ChEBI" id="CHEBI:43474"/>
        <dbReference type="ChEBI" id="CHEBI:58033"/>
        <dbReference type="EC" id="3.1.3.18"/>
    </reaction>
</comment>
<organism evidence="5 6">
    <name type="scientific">Nitratireductor aestuarii</name>
    <dbReference type="NCBI Taxonomy" id="1735103"/>
    <lineage>
        <taxon>Bacteria</taxon>
        <taxon>Pseudomonadati</taxon>
        <taxon>Pseudomonadota</taxon>
        <taxon>Alphaproteobacteria</taxon>
        <taxon>Hyphomicrobiales</taxon>
        <taxon>Phyllobacteriaceae</taxon>
        <taxon>Nitratireductor</taxon>
    </lineage>
</organism>
<dbReference type="SFLD" id="SFLDG01129">
    <property type="entry name" value="C1.5:_HAD__Beta-PGM__Phosphata"/>
    <property type="match status" value="1"/>
</dbReference>
<keyword evidence="6" id="KW-1185">Reference proteome</keyword>
<dbReference type="InterPro" id="IPR006439">
    <property type="entry name" value="HAD-SF_hydro_IA"/>
</dbReference>
<dbReference type="SUPFAM" id="SSF56784">
    <property type="entry name" value="HAD-like"/>
    <property type="match status" value="1"/>
</dbReference>
<evidence type="ECO:0000313" key="6">
    <source>
        <dbReference type="Proteomes" id="UP000636264"/>
    </source>
</evidence>
<dbReference type="InterPro" id="IPR050155">
    <property type="entry name" value="HAD-like_hydrolase_sf"/>
</dbReference>
<comment type="caution">
    <text evidence="5">The sequence shown here is derived from an EMBL/GenBank/DDBJ whole genome shotgun (WGS) entry which is preliminary data.</text>
</comment>
<comment type="similarity">
    <text evidence="3">Belongs to the HAD-like hydrolase superfamily. CbbY/CbbZ/Gph/YieH family.</text>
</comment>
<evidence type="ECO:0000256" key="3">
    <source>
        <dbReference type="ARBA" id="ARBA00006171"/>
    </source>
</evidence>
<protein>
    <recommendedName>
        <fullName evidence="4">phosphoglycolate phosphatase</fullName>
        <ecNumber evidence="4">3.1.3.18</ecNumber>
    </recommendedName>
</protein>
<evidence type="ECO:0000313" key="5">
    <source>
        <dbReference type="EMBL" id="GGA82641.1"/>
    </source>
</evidence>
<dbReference type="SFLD" id="SFLDS00003">
    <property type="entry name" value="Haloacid_Dehalogenase"/>
    <property type="match status" value="1"/>
</dbReference>
<dbReference type="EMBL" id="BMIF01000028">
    <property type="protein sequence ID" value="GGA82641.1"/>
    <property type="molecule type" value="Genomic_DNA"/>
</dbReference>
<dbReference type="InterPro" id="IPR023198">
    <property type="entry name" value="PGP-like_dom2"/>
</dbReference>
<reference evidence="5" key="1">
    <citation type="journal article" date="2014" name="Int. J. Syst. Evol. Microbiol.">
        <title>Complete genome sequence of Corynebacterium casei LMG S-19264T (=DSM 44701T), isolated from a smear-ripened cheese.</title>
        <authorList>
            <consortium name="US DOE Joint Genome Institute (JGI-PGF)"/>
            <person name="Walter F."/>
            <person name="Albersmeier A."/>
            <person name="Kalinowski J."/>
            <person name="Ruckert C."/>
        </authorList>
    </citation>
    <scope>NUCLEOTIDE SEQUENCE</scope>
    <source>
        <strain evidence="5">CGMCC 1.15320</strain>
    </source>
</reference>